<dbReference type="NCBIfam" id="TIGR00004">
    <property type="entry name" value="Rid family detoxifying hydrolase"/>
    <property type="match status" value="1"/>
</dbReference>
<dbReference type="GO" id="GO:0019239">
    <property type="term" value="F:deaminase activity"/>
    <property type="evidence" value="ECO:0007669"/>
    <property type="project" value="TreeGrafter"/>
</dbReference>
<dbReference type="OrthoDB" id="9808943at2"/>
<dbReference type="FunCoup" id="A0A0D2JIT4">
    <property type="interactions" value="504"/>
</dbReference>
<dbReference type="PATRIC" id="fig|1429043.3.peg.526"/>
<dbReference type="EMBL" id="AZAC01000002">
    <property type="protein sequence ID" value="KIX15586.1"/>
    <property type="molecule type" value="Genomic_DNA"/>
</dbReference>
<dbReference type="RefSeq" id="WP_044346491.1">
    <property type="nucleotide sequence ID" value="NZ_AZAC01000002.1"/>
</dbReference>
<dbReference type="InterPro" id="IPR035959">
    <property type="entry name" value="RutC-like_sf"/>
</dbReference>
<dbReference type="AlphaFoldDB" id="A0A0D2JIT4"/>
<dbReference type="STRING" id="1429043.X474_02505"/>
<dbReference type="CDD" id="cd00448">
    <property type="entry name" value="YjgF_YER057c_UK114_family"/>
    <property type="match status" value="1"/>
</dbReference>
<evidence type="ECO:0000313" key="2">
    <source>
        <dbReference type="EMBL" id="KIX15586.1"/>
    </source>
</evidence>
<comment type="similarity">
    <text evidence="1">Belongs to the RutC family.</text>
</comment>
<organism evidence="2 3">
    <name type="scientific">Dethiosulfatarculus sandiegensis</name>
    <dbReference type="NCBI Taxonomy" id="1429043"/>
    <lineage>
        <taxon>Bacteria</taxon>
        <taxon>Pseudomonadati</taxon>
        <taxon>Thermodesulfobacteriota</taxon>
        <taxon>Desulfarculia</taxon>
        <taxon>Desulfarculales</taxon>
        <taxon>Desulfarculaceae</taxon>
        <taxon>Dethiosulfatarculus</taxon>
    </lineage>
</organism>
<sequence length="124" mass="13148">MKEQIKTDKAPAAIGPYSQAVKSNGFVFCSGQLAINPETGKVEGDVQEQTKTLLTNMGNILAEAGSSLDKVVKTTVFLADIKDFAAVNEVYATFFKEIPPARSAFQVANLPLGGLVEIEAIAEA</sequence>
<dbReference type="InterPro" id="IPR006056">
    <property type="entry name" value="RidA"/>
</dbReference>
<evidence type="ECO:0000313" key="3">
    <source>
        <dbReference type="Proteomes" id="UP000032233"/>
    </source>
</evidence>
<protein>
    <submittedName>
        <fullName evidence="2">Endoribonuclease L-PSP</fullName>
    </submittedName>
</protein>
<accession>A0A0D2JIT4</accession>
<dbReference type="InterPro" id="IPR006175">
    <property type="entry name" value="YjgF/YER057c/UK114"/>
</dbReference>
<dbReference type="InParanoid" id="A0A0D2JIT4"/>
<dbReference type="Gene3D" id="3.30.1330.40">
    <property type="entry name" value="RutC-like"/>
    <property type="match status" value="1"/>
</dbReference>
<dbReference type="InterPro" id="IPR019897">
    <property type="entry name" value="RidA_CS"/>
</dbReference>
<dbReference type="FunFam" id="3.30.1330.40:FF:000001">
    <property type="entry name" value="L-PSP family endoribonuclease"/>
    <property type="match status" value="1"/>
</dbReference>
<dbReference type="PROSITE" id="PS01094">
    <property type="entry name" value="UPF0076"/>
    <property type="match status" value="1"/>
</dbReference>
<dbReference type="PANTHER" id="PTHR11803:SF39">
    <property type="entry name" value="2-IMINOBUTANOATE_2-IMINOPROPANOATE DEAMINASE"/>
    <property type="match status" value="1"/>
</dbReference>
<reference evidence="2 3" key="1">
    <citation type="submission" date="2013-11" db="EMBL/GenBank/DDBJ databases">
        <title>Metagenomic analysis of a methanogenic consortium involved in long chain n-alkane degradation.</title>
        <authorList>
            <person name="Davidova I.A."/>
            <person name="Callaghan A.V."/>
            <person name="Wawrik B."/>
            <person name="Pruitt S."/>
            <person name="Marks C."/>
            <person name="Duncan K.E."/>
            <person name="Suflita J.M."/>
        </authorList>
    </citation>
    <scope>NUCLEOTIDE SEQUENCE [LARGE SCALE GENOMIC DNA]</scope>
    <source>
        <strain evidence="2 3">SPR</strain>
    </source>
</reference>
<comment type="caution">
    <text evidence="2">The sequence shown here is derived from an EMBL/GenBank/DDBJ whole genome shotgun (WGS) entry which is preliminary data.</text>
</comment>
<gene>
    <name evidence="2" type="ORF">X474_02505</name>
</gene>
<evidence type="ECO:0000256" key="1">
    <source>
        <dbReference type="ARBA" id="ARBA00010552"/>
    </source>
</evidence>
<dbReference type="Proteomes" id="UP000032233">
    <property type="component" value="Unassembled WGS sequence"/>
</dbReference>
<dbReference type="GO" id="GO:0005829">
    <property type="term" value="C:cytosol"/>
    <property type="evidence" value="ECO:0007669"/>
    <property type="project" value="TreeGrafter"/>
</dbReference>
<keyword evidence="3" id="KW-1185">Reference proteome</keyword>
<dbReference type="SUPFAM" id="SSF55298">
    <property type="entry name" value="YjgF-like"/>
    <property type="match status" value="1"/>
</dbReference>
<dbReference type="PANTHER" id="PTHR11803">
    <property type="entry name" value="2-IMINOBUTANOATE/2-IMINOPROPANOATE DEAMINASE RIDA"/>
    <property type="match status" value="1"/>
</dbReference>
<name>A0A0D2JIT4_9BACT</name>
<proteinExistence type="inferred from homology"/>
<dbReference type="Pfam" id="PF01042">
    <property type="entry name" value="Ribonuc_L-PSP"/>
    <property type="match status" value="1"/>
</dbReference>